<evidence type="ECO:0000313" key="2">
    <source>
        <dbReference type="Proteomes" id="UP000887013"/>
    </source>
</evidence>
<gene>
    <name evidence="1" type="ORF">NPIL_646441</name>
</gene>
<evidence type="ECO:0000313" key="1">
    <source>
        <dbReference type="EMBL" id="GFU37831.1"/>
    </source>
</evidence>
<proteinExistence type="predicted"/>
<comment type="caution">
    <text evidence="1">The sequence shown here is derived from an EMBL/GenBank/DDBJ whole genome shotgun (WGS) entry which is preliminary data.</text>
</comment>
<sequence>MVFTAFSVRPRTSGRTSICNRSWRTVHLRQQFGNLASSLPAWATAGNGSAAAAFFVPTARRQQTKCFSAICQQGKNLRAVQKGQCATTCGNTASEKKRQYTGHGQPVLKCKII</sequence>
<name>A0A8X6QXZ6_NEPPI</name>
<organism evidence="1 2">
    <name type="scientific">Nephila pilipes</name>
    <name type="common">Giant wood spider</name>
    <name type="synonym">Nephila maculata</name>
    <dbReference type="NCBI Taxonomy" id="299642"/>
    <lineage>
        <taxon>Eukaryota</taxon>
        <taxon>Metazoa</taxon>
        <taxon>Ecdysozoa</taxon>
        <taxon>Arthropoda</taxon>
        <taxon>Chelicerata</taxon>
        <taxon>Arachnida</taxon>
        <taxon>Araneae</taxon>
        <taxon>Araneomorphae</taxon>
        <taxon>Entelegynae</taxon>
        <taxon>Araneoidea</taxon>
        <taxon>Nephilidae</taxon>
        <taxon>Nephila</taxon>
    </lineage>
</organism>
<reference evidence="1" key="1">
    <citation type="submission" date="2020-08" db="EMBL/GenBank/DDBJ databases">
        <title>Multicomponent nature underlies the extraordinary mechanical properties of spider dragline silk.</title>
        <authorList>
            <person name="Kono N."/>
            <person name="Nakamura H."/>
            <person name="Mori M."/>
            <person name="Yoshida Y."/>
            <person name="Ohtoshi R."/>
            <person name="Malay A.D."/>
            <person name="Moran D.A.P."/>
            <person name="Tomita M."/>
            <person name="Numata K."/>
            <person name="Arakawa K."/>
        </authorList>
    </citation>
    <scope>NUCLEOTIDE SEQUENCE</scope>
</reference>
<accession>A0A8X6QXZ6</accession>
<dbReference type="AlphaFoldDB" id="A0A8X6QXZ6"/>
<dbReference type="EMBL" id="BMAW01084290">
    <property type="protein sequence ID" value="GFU37831.1"/>
    <property type="molecule type" value="Genomic_DNA"/>
</dbReference>
<keyword evidence="2" id="KW-1185">Reference proteome</keyword>
<dbReference type="Proteomes" id="UP000887013">
    <property type="component" value="Unassembled WGS sequence"/>
</dbReference>
<protein>
    <submittedName>
        <fullName evidence="1">Uncharacterized protein</fullName>
    </submittedName>
</protein>